<evidence type="ECO:0000313" key="2">
    <source>
        <dbReference type="EMBL" id="GAA5799068.1"/>
    </source>
</evidence>
<feature type="compositionally biased region" description="Low complexity" evidence="1">
    <location>
        <begin position="58"/>
        <end position="79"/>
    </location>
</feature>
<organism evidence="2 3">
    <name type="scientific">Helicostylum pulchrum</name>
    <dbReference type="NCBI Taxonomy" id="562976"/>
    <lineage>
        <taxon>Eukaryota</taxon>
        <taxon>Fungi</taxon>
        <taxon>Fungi incertae sedis</taxon>
        <taxon>Mucoromycota</taxon>
        <taxon>Mucoromycotina</taxon>
        <taxon>Mucoromycetes</taxon>
        <taxon>Mucorales</taxon>
        <taxon>Mucorineae</taxon>
        <taxon>Mucoraceae</taxon>
        <taxon>Helicostylum</taxon>
    </lineage>
</organism>
<proteinExistence type="predicted"/>
<reference evidence="2 3" key="1">
    <citation type="submission" date="2024-04" db="EMBL/GenBank/DDBJ databases">
        <title>genome sequences of Mucor flavus KT1a and Helicostylum pulchrum KT1b strains isolation_sourced from the surface of a dry-aged beef.</title>
        <authorList>
            <person name="Toyotome T."/>
            <person name="Hosono M."/>
            <person name="Torimaru M."/>
            <person name="Fukuda K."/>
            <person name="Mikami N."/>
        </authorList>
    </citation>
    <scope>NUCLEOTIDE SEQUENCE [LARGE SCALE GENOMIC DNA]</scope>
    <source>
        <strain evidence="2 3">KT1b</strain>
    </source>
</reference>
<feature type="compositionally biased region" description="Polar residues" evidence="1">
    <location>
        <begin position="26"/>
        <end position="39"/>
    </location>
</feature>
<sequence>MPHNHSFETSDLSDLTFDYFAEELDNSSNGGSGASTPTGSMVGDRIQLLGGTKQGFKRPAAPGRRRPPTTVSSSSSSTS</sequence>
<name>A0ABP9XXA6_9FUNG</name>
<dbReference type="EMBL" id="BAABUJ010000011">
    <property type="protein sequence ID" value="GAA5799068.1"/>
    <property type="molecule type" value="Genomic_DNA"/>
</dbReference>
<comment type="caution">
    <text evidence="2">The sequence shown here is derived from an EMBL/GenBank/DDBJ whole genome shotgun (WGS) entry which is preliminary data.</text>
</comment>
<gene>
    <name evidence="2" type="ORF">HPULCUR_004477</name>
</gene>
<dbReference type="Proteomes" id="UP001476247">
    <property type="component" value="Unassembled WGS sequence"/>
</dbReference>
<accession>A0ABP9XXA6</accession>
<feature type="region of interest" description="Disordered" evidence="1">
    <location>
        <begin position="23"/>
        <end position="79"/>
    </location>
</feature>
<protein>
    <submittedName>
        <fullName evidence="2">Uncharacterized protein</fullName>
    </submittedName>
</protein>
<keyword evidence="3" id="KW-1185">Reference proteome</keyword>
<evidence type="ECO:0000256" key="1">
    <source>
        <dbReference type="SAM" id="MobiDB-lite"/>
    </source>
</evidence>
<evidence type="ECO:0000313" key="3">
    <source>
        <dbReference type="Proteomes" id="UP001476247"/>
    </source>
</evidence>